<protein>
    <recommendedName>
        <fullName evidence="3">Transcriptional regulator</fullName>
    </recommendedName>
</protein>
<sequence>MVVGEVYTYCSPALYDAAGEAFPEHTGFVEEFGELPVGLLWFASHVRSVARRERGGYETGLVHTPCAHMRPVHTPTAGLVVRGVLGATSKFEGCPTYRLSAEWGIDMTTLESRVMEALSQRGRLLYPGTLAAILHRPRHEIEEAVESLRAKRLVMRNACGQWSAYRVRRVS</sequence>
<comment type="caution">
    <text evidence="1">The sequence shown here is derived from an EMBL/GenBank/DDBJ whole genome shotgun (WGS) entry which is preliminary data.</text>
</comment>
<evidence type="ECO:0000313" key="2">
    <source>
        <dbReference type="Proteomes" id="UP001595844"/>
    </source>
</evidence>
<reference evidence="2" key="1">
    <citation type="journal article" date="2019" name="Int. J. Syst. Evol. Microbiol.">
        <title>The Global Catalogue of Microorganisms (GCM) 10K type strain sequencing project: providing services to taxonomists for standard genome sequencing and annotation.</title>
        <authorList>
            <consortium name="The Broad Institute Genomics Platform"/>
            <consortium name="The Broad Institute Genome Sequencing Center for Infectious Disease"/>
            <person name="Wu L."/>
            <person name="Ma J."/>
        </authorList>
    </citation>
    <scope>NUCLEOTIDE SEQUENCE [LARGE SCALE GENOMIC DNA]</scope>
    <source>
        <strain evidence="2">IBRC-M 10490</strain>
    </source>
</reference>
<gene>
    <name evidence="1" type="ORF">ACFO5K_04210</name>
</gene>
<name>A0ABV8VCI2_9NOCA</name>
<keyword evidence="2" id="KW-1185">Reference proteome</keyword>
<proteinExistence type="predicted"/>
<dbReference type="Proteomes" id="UP001595844">
    <property type="component" value="Unassembled WGS sequence"/>
</dbReference>
<accession>A0ABV8VCI2</accession>
<dbReference type="EMBL" id="JBHSDL010000005">
    <property type="protein sequence ID" value="MFC4373297.1"/>
    <property type="molecule type" value="Genomic_DNA"/>
</dbReference>
<organism evidence="1 2">
    <name type="scientific">Nocardia halotolerans</name>
    <dbReference type="NCBI Taxonomy" id="1755878"/>
    <lineage>
        <taxon>Bacteria</taxon>
        <taxon>Bacillati</taxon>
        <taxon>Actinomycetota</taxon>
        <taxon>Actinomycetes</taxon>
        <taxon>Mycobacteriales</taxon>
        <taxon>Nocardiaceae</taxon>
        <taxon>Nocardia</taxon>
    </lineage>
</organism>
<dbReference type="RefSeq" id="WP_378555925.1">
    <property type="nucleotide sequence ID" value="NZ_JBHSDL010000005.1"/>
</dbReference>
<evidence type="ECO:0000313" key="1">
    <source>
        <dbReference type="EMBL" id="MFC4373297.1"/>
    </source>
</evidence>
<evidence type="ECO:0008006" key="3">
    <source>
        <dbReference type="Google" id="ProtNLM"/>
    </source>
</evidence>